<evidence type="ECO:0000256" key="6">
    <source>
        <dbReference type="ARBA" id="ARBA00022857"/>
    </source>
</evidence>
<evidence type="ECO:0000313" key="12">
    <source>
        <dbReference type="Proteomes" id="UP000003824"/>
    </source>
</evidence>
<dbReference type="GO" id="GO:0006741">
    <property type="term" value="P:NADP+ biosynthetic process"/>
    <property type="evidence" value="ECO:0007669"/>
    <property type="project" value="UniProtKB-UniRule"/>
</dbReference>
<dbReference type="SUPFAM" id="SSF111331">
    <property type="entry name" value="NAD kinase/diacylglycerol kinase-like"/>
    <property type="match status" value="1"/>
</dbReference>
<sequence length="379" mass="40359">MRGVGRQRAGGRAGRSRRTDVLEAEMTVDRVGMVVHEGRPEAVEAARTVRAWCADHAVACKDIDVWDDGGRRSAREEMTAAGDPDLVVTLGGDGTFLRGARLAAAVDALVLGVDLGRVGFLTEVPMTMVRAALDAVRENRLDVERRMLLTMRASCRLEVPPDIEALVKYGRGPLLPPTSVRSDCEVGGEWGIPLDVTALNDVVLEKLARDRQVSIGVYVAGRLLASYSADALLVATPTGSTAYSFAAGGPVVSPRAETLVFTPVAPHMTFNRSVVAAPDEPVGLRVLERSGRAAVSIDGQLRGVIGPGDWIGVYAAPRRLRVARLGPMDFYGRLRDRMNLTDAPAAVADGMAAPLWPESSPPPADLAHLAMPHRPAGAE</sequence>
<keyword evidence="2 9" id="KW-0808">Transferase</keyword>
<keyword evidence="5 9" id="KW-0067">ATP-binding</keyword>
<dbReference type="InterPro" id="IPR017437">
    <property type="entry name" value="ATP-NAD_kinase_PpnK-typ_C"/>
</dbReference>
<comment type="function">
    <text evidence="9">Involved in the regulation of the intracellular balance of NAD and NADP, and is a key enzyme in the biosynthesis of NADP. Catalyzes specifically the phosphorylation on 2'-hydroxyl of the adenosine moiety of NAD to yield NADP.</text>
</comment>
<name>D5ZWW7_STRV1</name>
<dbReference type="PANTHER" id="PTHR20275:SF0">
    <property type="entry name" value="NAD KINASE"/>
    <property type="match status" value="1"/>
</dbReference>
<dbReference type="GO" id="GO:0051287">
    <property type="term" value="F:NAD binding"/>
    <property type="evidence" value="ECO:0007669"/>
    <property type="project" value="UniProtKB-ARBA"/>
</dbReference>
<feature type="binding site" evidence="9">
    <location>
        <position position="300"/>
    </location>
    <ligand>
        <name>NAD(+)</name>
        <dbReference type="ChEBI" id="CHEBI:57540"/>
    </ligand>
</feature>
<dbReference type="FunFam" id="3.40.50.10330:FF:000053">
    <property type="entry name" value="NAD kinase 1"/>
    <property type="match status" value="1"/>
</dbReference>
<gene>
    <name evidence="9" type="primary">nadK</name>
    <name evidence="11" type="ORF">SSFG_00331</name>
</gene>
<feature type="binding site" evidence="9">
    <location>
        <position position="98"/>
    </location>
    <ligand>
        <name>NAD(+)</name>
        <dbReference type="ChEBI" id="CHEBI:57540"/>
    </ligand>
</feature>
<comment type="cofactor">
    <cofactor evidence="9">
        <name>a divalent metal cation</name>
        <dbReference type="ChEBI" id="CHEBI:60240"/>
    </cofactor>
</comment>
<keyword evidence="1 9" id="KW-0963">Cytoplasm</keyword>
<dbReference type="GO" id="GO:0046872">
    <property type="term" value="F:metal ion binding"/>
    <property type="evidence" value="ECO:0007669"/>
    <property type="project" value="UniProtKB-UniRule"/>
</dbReference>
<comment type="similarity">
    <text evidence="9">Belongs to the NAD kinase family.</text>
</comment>
<evidence type="ECO:0000256" key="8">
    <source>
        <dbReference type="ARBA" id="ARBA00047925"/>
    </source>
</evidence>
<accession>D5ZWW7</accession>
<organism evidence="11 12">
    <name type="scientific">Streptomyces viridosporus (strain ATCC 14672 / DSM 40746 / JCM 4963 / KCTC 9882 / NRRL B-12104 / FH 1290)</name>
    <name type="common">Streptomyces ghanaensis</name>
    <dbReference type="NCBI Taxonomy" id="566461"/>
    <lineage>
        <taxon>Bacteria</taxon>
        <taxon>Bacillati</taxon>
        <taxon>Actinomycetota</taxon>
        <taxon>Actinomycetes</taxon>
        <taxon>Kitasatosporales</taxon>
        <taxon>Streptomycetaceae</taxon>
        <taxon>Streptomyces</taxon>
    </lineage>
</organism>
<evidence type="ECO:0000256" key="1">
    <source>
        <dbReference type="ARBA" id="ARBA00022490"/>
    </source>
</evidence>
<feature type="binding site" evidence="9">
    <location>
        <begin position="93"/>
        <end position="94"/>
    </location>
    <ligand>
        <name>NAD(+)</name>
        <dbReference type="ChEBI" id="CHEBI:57540"/>
    </ligand>
</feature>
<dbReference type="GO" id="GO:0005524">
    <property type="term" value="F:ATP binding"/>
    <property type="evidence" value="ECO:0007669"/>
    <property type="project" value="UniProtKB-KW"/>
</dbReference>
<evidence type="ECO:0000256" key="4">
    <source>
        <dbReference type="ARBA" id="ARBA00022777"/>
    </source>
</evidence>
<keyword evidence="4 9" id="KW-0418">Kinase</keyword>
<feature type="active site" description="Proton acceptor" evidence="9">
    <location>
        <position position="93"/>
    </location>
</feature>
<evidence type="ECO:0000313" key="11">
    <source>
        <dbReference type="EMBL" id="EFE65077.2"/>
    </source>
</evidence>
<evidence type="ECO:0000256" key="3">
    <source>
        <dbReference type="ARBA" id="ARBA00022741"/>
    </source>
</evidence>
<dbReference type="eggNOG" id="COG0061">
    <property type="taxonomic scope" value="Bacteria"/>
</dbReference>
<evidence type="ECO:0000256" key="5">
    <source>
        <dbReference type="ARBA" id="ARBA00022840"/>
    </source>
</evidence>
<dbReference type="Gene3D" id="3.40.50.10330">
    <property type="entry name" value="Probable inorganic polyphosphate/atp-NAD kinase, domain 1"/>
    <property type="match status" value="1"/>
</dbReference>
<dbReference type="PANTHER" id="PTHR20275">
    <property type="entry name" value="NAD KINASE"/>
    <property type="match status" value="1"/>
</dbReference>
<feature type="region of interest" description="Disordered" evidence="10">
    <location>
        <begin position="358"/>
        <end position="379"/>
    </location>
</feature>
<dbReference type="Proteomes" id="UP000003824">
    <property type="component" value="Unassembled WGS sequence"/>
</dbReference>
<evidence type="ECO:0000256" key="10">
    <source>
        <dbReference type="SAM" id="MobiDB-lite"/>
    </source>
</evidence>
<dbReference type="GO" id="GO:0019674">
    <property type="term" value="P:NAD+ metabolic process"/>
    <property type="evidence" value="ECO:0007669"/>
    <property type="project" value="InterPro"/>
</dbReference>
<feature type="binding site" evidence="9">
    <location>
        <begin position="200"/>
        <end position="201"/>
    </location>
    <ligand>
        <name>NAD(+)</name>
        <dbReference type="ChEBI" id="CHEBI:57540"/>
    </ligand>
</feature>
<dbReference type="InterPro" id="IPR017438">
    <property type="entry name" value="ATP-NAD_kinase_N"/>
</dbReference>
<evidence type="ECO:0000256" key="9">
    <source>
        <dbReference type="HAMAP-Rule" id="MF_00361"/>
    </source>
</evidence>
<dbReference type="GO" id="GO:0005737">
    <property type="term" value="C:cytoplasm"/>
    <property type="evidence" value="ECO:0007669"/>
    <property type="project" value="UniProtKB-SubCell"/>
</dbReference>
<dbReference type="Pfam" id="PF20143">
    <property type="entry name" value="NAD_kinase_C"/>
    <property type="match status" value="1"/>
</dbReference>
<proteinExistence type="inferred from homology"/>
<comment type="subcellular location">
    <subcellularLocation>
        <location evidence="9">Cytoplasm</location>
    </subcellularLocation>
</comment>
<dbReference type="EMBL" id="DS999641">
    <property type="protein sequence ID" value="EFE65077.2"/>
    <property type="molecule type" value="Genomic_DNA"/>
</dbReference>
<comment type="caution">
    <text evidence="9">Lacks conserved residue(s) required for the propagation of feature annotation.</text>
</comment>
<evidence type="ECO:0000256" key="7">
    <source>
        <dbReference type="ARBA" id="ARBA00023027"/>
    </source>
</evidence>
<dbReference type="EC" id="2.7.1.23" evidence="9"/>
<dbReference type="Pfam" id="PF01513">
    <property type="entry name" value="NAD_kinase"/>
    <property type="match status" value="1"/>
</dbReference>
<reference evidence="12" key="1">
    <citation type="submission" date="2008-12" db="EMBL/GenBank/DDBJ databases">
        <title>Annotation of Streptomyces ghanaensis ATCC 14672.</title>
        <authorList>
            <consortium name="The Broad Institute Genome Sequencing Platform"/>
            <consortium name="Broad Institute Microbial Sequencing Center"/>
            <person name="Fischbach M."/>
            <person name="Ward D."/>
            <person name="Young S."/>
            <person name="Kodira C.D."/>
            <person name="Zeng Q."/>
            <person name="Koehrsen M."/>
            <person name="Godfrey P."/>
            <person name="Alvarado L."/>
            <person name="Berlin A.M."/>
            <person name="Borenstein D."/>
            <person name="Chen Z."/>
            <person name="Engels R."/>
            <person name="Freedman E."/>
            <person name="Gellesch M."/>
            <person name="Goldberg J."/>
            <person name="Griggs A."/>
            <person name="Gujja S."/>
            <person name="Heiman D.I."/>
            <person name="Hepburn T.A."/>
            <person name="Howarth C."/>
            <person name="Jen D."/>
            <person name="Larson L."/>
            <person name="Lewis B."/>
            <person name="Mehta T."/>
            <person name="Park D."/>
            <person name="Pearson M."/>
            <person name="Roberts A."/>
            <person name="Saif S."/>
            <person name="Shea T.D."/>
            <person name="Shenoy N."/>
            <person name="Sisk P."/>
            <person name="Stolte C."/>
            <person name="Sykes S.N."/>
            <person name="Walk T."/>
            <person name="White J."/>
            <person name="Yandava C."/>
            <person name="Straight P."/>
            <person name="Clardy J."/>
            <person name="Hung D."/>
            <person name="Kolter R."/>
            <person name="Mekalanos J."/>
            <person name="Walker S."/>
            <person name="Walsh C.T."/>
            <person name="Wieland B.L.C."/>
            <person name="Ilzarbe M."/>
            <person name="Galagan J."/>
            <person name="Nusbaum C."/>
            <person name="Birren B."/>
        </authorList>
    </citation>
    <scope>NUCLEOTIDE SEQUENCE [LARGE SCALE GENOMIC DNA]</scope>
    <source>
        <strain evidence="12">ATCC 14672 / DSM 40746 / JCM 4963 / KCTC 9882 / NRRL B-12104 / FH 1290</strain>
    </source>
</reference>
<comment type="catalytic activity">
    <reaction evidence="8 9">
        <text>NAD(+) + ATP = ADP + NADP(+) + H(+)</text>
        <dbReference type="Rhea" id="RHEA:18629"/>
        <dbReference type="ChEBI" id="CHEBI:15378"/>
        <dbReference type="ChEBI" id="CHEBI:30616"/>
        <dbReference type="ChEBI" id="CHEBI:57540"/>
        <dbReference type="ChEBI" id="CHEBI:58349"/>
        <dbReference type="ChEBI" id="CHEBI:456216"/>
        <dbReference type="EC" id="2.7.1.23"/>
    </reaction>
</comment>
<keyword evidence="3 9" id="KW-0547">Nucleotide-binding</keyword>
<feature type="binding site" evidence="9">
    <location>
        <position position="265"/>
    </location>
    <ligand>
        <name>NAD(+)</name>
        <dbReference type="ChEBI" id="CHEBI:57540"/>
    </ligand>
</feature>
<dbReference type="InterPro" id="IPR016064">
    <property type="entry name" value="NAD/diacylglycerol_kinase_sf"/>
</dbReference>
<dbReference type="AlphaFoldDB" id="D5ZWW7"/>
<protein>
    <recommendedName>
        <fullName evidence="9">NAD kinase</fullName>
        <ecNumber evidence="9">2.7.1.23</ecNumber>
    </recommendedName>
    <alternativeName>
        <fullName evidence="9">ATP-dependent NAD kinase</fullName>
    </alternativeName>
</protein>
<feature type="binding site" evidence="9">
    <location>
        <position position="230"/>
    </location>
    <ligand>
        <name>NAD(+)</name>
        <dbReference type="ChEBI" id="CHEBI:57540"/>
    </ligand>
</feature>
<dbReference type="Gene3D" id="2.60.200.30">
    <property type="entry name" value="Probable inorganic polyphosphate/atp-NAD kinase, domain 2"/>
    <property type="match status" value="1"/>
</dbReference>
<dbReference type="GO" id="GO:0003951">
    <property type="term" value="F:NAD+ kinase activity"/>
    <property type="evidence" value="ECO:0007669"/>
    <property type="project" value="UniProtKB-UniRule"/>
</dbReference>
<dbReference type="HAMAP" id="MF_00361">
    <property type="entry name" value="NAD_kinase"/>
    <property type="match status" value="1"/>
</dbReference>
<dbReference type="InterPro" id="IPR002504">
    <property type="entry name" value="NADK"/>
</dbReference>
<feature type="binding site" evidence="9">
    <location>
        <position position="211"/>
    </location>
    <ligand>
        <name>NAD(+)</name>
        <dbReference type="ChEBI" id="CHEBI:57540"/>
    </ligand>
</feature>
<keyword evidence="6 9" id="KW-0521">NADP</keyword>
<keyword evidence="7 9" id="KW-0520">NAD</keyword>
<evidence type="ECO:0000256" key="2">
    <source>
        <dbReference type="ARBA" id="ARBA00022679"/>
    </source>
</evidence>